<dbReference type="Gene3D" id="3.40.50.1820">
    <property type="entry name" value="alpha/beta hydrolase"/>
    <property type="match status" value="1"/>
</dbReference>
<dbReference type="EMBL" id="SDMR01000010">
    <property type="protein sequence ID" value="TBT94770.1"/>
    <property type="molecule type" value="Genomic_DNA"/>
</dbReference>
<keyword evidence="1" id="KW-0378">Hydrolase</keyword>
<dbReference type="AlphaFoldDB" id="A0A4Q9KLG8"/>
<dbReference type="InterPro" id="IPR029058">
    <property type="entry name" value="AB_hydrolase_fold"/>
</dbReference>
<evidence type="ECO:0000313" key="2">
    <source>
        <dbReference type="Proteomes" id="UP000291933"/>
    </source>
</evidence>
<organism evidence="1 2">
    <name type="scientific">Propioniciclava tarda</name>
    <dbReference type="NCBI Taxonomy" id="433330"/>
    <lineage>
        <taxon>Bacteria</taxon>
        <taxon>Bacillati</taxon>
        <taxon>Actinomycetota</taxon>
        <taxon>Actinomycetes</taxon>
        <taxon>Propionibacteriales</taxon>
        <taxon>Propionibacteriaceae</taxon>
        <taxon>Propioniciclava</taxon>
    </lineage>
</organism>
<dbReference type="Proteomes" id="UP000291933">
    <property type="component" value="Unassembled WGS sequence"/>
</dbReference>
<reference evidence="1 2" key="1">
    <citation type="submission" date="2019-01" db="EMBL/GenBank/DDBJ databases">
        <title>Lactibacter flavus gen. nov., sp. nov., a novel bacterium of the family Propionibacteriaceae isolated from raw milk and dairy products.</title>
        <authorList>
            <person name="Huptas C."/>
            <person name="Wenning M."/>
            <person name="Breitenwieser F."/>
            <person name="Doll E."/>
            <person name="Von Neubeck M."/>
            <person name="Busse H.-J."/>
            <person name="Scherer S."/>
        </authorList>
    </citation>
    <scope>NUCLEOTIDE SEQUENCE [LARGE SCALE GENOMIC DNA]</scope>
    <source>
        <strain evidence="1 2">DSM 22130</strain>
    </source>
</reference>
<dbReference type="RefSeq" id="WP_131172275.1">
    <property type="nucleotide sequence ID" value="NZ_FXTL01000010.1"/>
</dbReference>
<protein>
    <submittedName>
        <fullName evidence="1">Alpha/beta fold hydrolase</fullName>
    </submittedName>
</protein>
<accession>A0A4Q9KLG8</accession>
<dbReference type="OrthoDB" id="3728055at2"/>
<dbReference type="SUPFAM" id="SSF53474">
    <property type="entry name" value="alpha/beta-Hydrolases"/>
    <property type="match status" value="1"/>
</dbReference>
<sequence>MKRADLGRRGNYGALFRNGTMDFLAGWLLGCSQLGGLSPGALLHTFARITDGDPRSWVDAFARAADATTARAEAASDPVVAAGAWLAATTAERAALMLQDPRTPNAEAARARAAEAFEAFLRSSGVPLEPWAIPFAGESLPGYVSTDLTRTRPLVVVVGGGDTSAEDLWFLGGGAFIEAGYAVLLVDLPGQGSTPADGLHFGPATLDGFWAVLDAVRGRGFGGDIVLCGWSGGGFFTTKAVEASRPSDRIVALVASTPIHDIGSMFERAMPGLARRAPRGVLAAAVTASSRFNPVLAASLAKYDWQFGPLGIAGALEAYASMTAVDLTKVDLPVLALVGDGEDAELHRQAADVVAAGRPSSRLITFDHASGASAHCQLGNLSLALAEATGWLATVAPASGDP</sequence>
<comment type="caution">
    <text evidence="1">The sequence shown here is derived from an EMBL/GenBank/DDBJ whole genome shotgun (WGS) entry which is preliminary data.</text>
</comment>
<proteinExistence type="predicted"/>
<name>A0A4Q9KLG8_PROTD</name>
<evidence type="ECO:0000313" key="1">
    <source>
        <dbReference type="EMBL" id="TBT94770.1"/>
    </source>
</evidence>
<dbReference type="GO" id="GO:0016787">
    <property type="term" value="F:hydrolase activity"/>
    <property type="evidence" value="ECO:0007669"/>
    <property type="project" value="UniProtKB-KW"/>
</dbReference>
<dbReference type="Gene3D" id="1.20.1440.110">
    <property type="entry name" value="acylaminoacyl peptidase"/>
    <property type="match status" value="1"/>
</dbReference>
<keyword evidence="2" id="KW-1185">Reference proteome</keyword>
<gene>
    <name evidence="1" type="ORF">ET996_09260</name>
</gene>